<dbReference type="EMBL" id="FOXV01000020">
    <property type="protein sequence ID" value="SFQ68080.1"/>
    <property type="molecule type" value="Genomic_DNA"/>
</dbReference>
<dbReference type="InterPro" id="IPR005183">
    <property type="entry name" value="DUF305_CopM-like"/>
</dbReference>
<feature type="domain" description="DUF305" evidence="2">
    <location>
        <begin position="46"/>
        <end position="152"/>
    </location>
</feature>
<evidence type="ECO:0000259" key="2">
    <source>
        <dbReference type="Pfam" id="PF03713"/>
    </source>
</evidence>
<evidence type="ECO:0000256" key="1">
    <source>
        <dbReference type="SAM" id="SignalP"/>
    </source>
</evidence>
<name>A0A1I6AHE8_9RHOB</name>
<dbReference type="Proteomes" id="UP000243106">
    <property type="component" value="Unassembled WGS sequence"/>
</dbReference>
<gene>
    <name evidence="3" type="ORF">SAMN05421853_1204</name>
</gene>
<accession>A0A1I6AHE8</accession>
<dbReference type="Gene3D" id="1.20.1260.10">
    <property type="match status" value="1"/>
</dbReference>
<dbReference type="STRING" id="93684.SAMN05421853_1204"/>
<dbReference type="InterPro" id="IPR012347">
    <property type="entry name" value="Ferritin-like"/>
</dbReference>
<feature type="chain" id="PRO_5017275293" description="DUF305 domain-containing protein" evidence="1">
    <location>
        <begin position="25"/>
        <end position="157"/>
    </location>
</feature>
<feature type="signal peptide" evidence="1">
    <location>
        <begin position="1"/>
        <end position="24"/>
    </location>
</feature>
<dbReference type="AlphaFoldDB" id="A0A1I6AHE8"/>
<protein>
    <recommendedName>
        <fullName evidence="2">DUF305 domain-containing protein</fullName>
    </recommendedName>
</protein>
<keyword evidence="4" id="KW-1185">Reference proteome</keyword>
<organism evidence="3 4">
    <name type="scientific">Roseivivax halotolerans</name>
    <dbReference type="NCBI Taxonomy" id="93684"/>
    <lineage>
        <taxon>Bacteria</taxon>
        <taxon>Pseudomonadati</taxon>
        <taxon>Pseudomonadota</taxon>
        <taxon>Alphaproteobacteria</taxon>
        <taxon>Rhodobacterales</taxon>
        <taxon>Roseobacteraceae</taxon>
        <taxon>Roseivivax</taxon>
    </lineage>
</organism>
<sequence length="157" mass="17515">MMKTQTTFAASVVLALALASQAPAQNGDVFELPEQCSEMPVSAMRETQSGHDMMDHGADHNMGMDEDHGGMMPQHVRENMQKMLLTMPAMQQGMMQEDPDIAFACGMIAHHQAAIDMAQVVLDHGQDVDMRRLAEEIIEVQQDEIEYMTEWLAHASR</sequence>
<proteinExistence type="predicted"/>
<evidence type="ECO:0000313" key="4">
    <source>
        <dbReference type="Proteomes" id="UP000243106"/>
    </source>
</evidence>
<dbReference type="PANTHER" id="PTHR36933:SF1">
    <property type="entry name" value="SLL0788 PROTEIN"/>
    <property type="match status" value="1"/>
</dbReference>
<dbReference type="Pfam" id="PF03713">
    <property type="entry name" value="DUF305"/>
    <property type="match status" value="1"/>
</dbReference>
<dbReference type="PANTHER" id="PTHR36933">
    <property type="entry name" value="SLL0788 PROTEIN"/>
    <property type="match status" value="1"/>
</dbReference>
<reference evidence="4" key="1">
    <citation type="submission" date="2016-10" db="EMBL/GenBank/DDBJ databases">
        <authorList>
            <person name="Varghese N."/>
            <person name="Submissions S."/>
        </authorList>
    </citation>
    <scope>NUCLEOTIDE SEQUENCE [LARGE SCALE GENOMIC DNA]</scope>
    <source>
        <strain evidence="4">JCM 10271</strain>
    </source>
</reference>
<keyword evidence="1" id="KW-0732">Signal</keyword>
<evidence type="ECO:0000313" key="3">
    <source>
        <dbReference type="EMBL" id="SFQ68080.1"/>
    </source>
</evidence>